<keyword evidence="3" id="KW-0547">Nucleotide-binding</keyword>
<evidence type="ECO:0000256" key="5">
    <source>
        <dbReference type="ARBA" id="ARBA00022840"/>
    </source>
</evidence>
<keyword evidence="4" id="KW-0418">Kinase</keyword>
<protein>
    <recommendedName>
        <fullName evidence="6">Phosphofructokinase</fullName>
    </recommendedName>
</protein>
<dbReference type="FunFam" id="3.40.1190.20:FF:000001">
    <property type="entry name" value="Phosphofructokinase"/>
    <property type="match status" value="1"/>
</dbReference>
<dbReference type="PANTHER" id="PTHR46566:SF2">
    <property type="entry name" value="ATP-DEPENDENT 6-PHOSPHOFRUCTOKINASE ISOZYME 2"/>
    <property type="match status" value="1"/>
</dbReference>
<keyword evidence="5" id="KW-0067">ATP-binding</keyword>
<evidence type="ECO:0000256" key="6">
    <source>
        <dbReference type="PIRNR" id="PIRNR000535"/>
    </source>
</evidence>
<dbReference type="CDD" id="cd01164">
    <property type="entry name" value="FruK_PfkB_like"/>
    <property type="match status" value="1"/>
</dbReference>
<proteinExistence type="inferred from homology"/>
<evidence type="ECO:0000256" key="4">
    <source>
        <dbReference type="ARBA" id="ARBA00022777"/>
    </source>
</evidence>
<name>A0A975NY31_9BRAD</name>
<dbReference type="InterPro" id="IPR002173">
    <property type="entry name" value="Carboh/pur_kinase_PfkB_CS"/>
</dbReference>
<dbReference type="EMBL" id="CP076136">
    <property type="protein sequence ID" value="QWG22144.1"/>
    <property type="molecule type" value="Genomic_DNA"/>
</dbReference>
<dbReference type="NCBIfam" id="TIGR03168">
    <property type="entry name" value="1-PFK"/>
    <property type="match status" value="1"/>
</dbReference>
<dbReference type="GO" id="GO:0005524">
    <property type="term" value="F:ATP binding"/>
    <property type="evidence" value="ECO:0007669"/>
    <property type="project" value="UniProtKB-KW"/>
</dbReference>
<dbReference type="Gene3D" id="3.40.1190.20">
    <property type="match status" value="1"/>
</dbReference>
<dbReference type="PANTHER" id="PTHR46566">
    <property type="entry name" value="1-PHOSPHOFRUCTOKINASE-RELATED"/>
    <property type="match status" value="1"/>
</dbReference>
<accession>A0A975NY31</accession>
<sequence length="333" mass="35099">MPHSRACAHWRRSKALAEIPSTGIVTLTINPAVDVSTSVKKMVPFTKMRCAQAQRDPGGGGINVARVLKRLGIEASAIYPAGGATGKLLGTLVERESVRSVLIPAENETREDLTIFDEATREQYRLVFPGAPLNDLEWKECLASLARIKPPPAFVIASGSLPAGVPDDFYGRVAQACKAHSKVIVDTSGPFLKAALQQGVYLIKPNLHEFQDLVGIAASDDAALIEAGRGLIARGQVEVIALTLGPDGALLITRDLAMRANGLPIEPVSVSGAGDSFLGAMVWSLVNDGSLETALRFGVAGGSAALLSPGTELCQPEDMHRLAADVTVRPITP</sequence>
<dbReference type="Pfam" id="PF00294">
    <property type="entry name" value="PfkB"/>
    <property type="match status" value="1"/>
</dbReference>
<dbReference type="InterPro" id="IPR017583">
    <property type="entry name" value="Tagatose/fructose_Pkinase"/>
</dbReference>
<gene>
    <name evidence="8" type="ORF">KMZ93_19450</name>
</gene>
<dbReference type="SUPFAM" id="SSF53613">
    <property type="entry name" value="Ribokinase-like"/>
    <property type="match status" value="1"/>
</dbReference>
<feature type="domain" description="Carbohydrate kinase PfkB" evidence="7">
    <location>
        <begin position="42"/>
        <end position="317"/>
    </location>
</feature>
<organism evidence="8 9">
    <name type="scientific">Bradyrhizobium sediminis</name>
    <dbReference type="NCBI Taxonomy" id="2840469"/>
    <lineage>
        <taxon>Bacteria</taxon>
        <taxon>Pseudomonadati</taxon>
        <taxon>Pseudomonadota</taxon>
        <taxon>Alphaproteobacteria</taxon>
        <taxon>Hyphomicrobiales</taxon>
        <taxon>Nitrobacteraceae</taxon>
        <taxon>Bradyrhizobium</taxon>
    </lineage>
</organism>
<dbReference type="AlphaFoldDB" id="A0A975NY31"/>
<evidence type="ECO:0000256" key="2">
    <source>
        <dbReference type="ARBA" id="ARBA00022679"/>
    </source>
</evidence>
<reference evidence="8 9" key="1">
    <citation type="submission" date="2021-06" db="EMBL/GenBank/DDBJ databases">
        <title>Bradyrhizobium sp. S2-11-4 Genome sequencing.</title>
        <authorList>
            <person name="Jin L."/>
        </authorList>
    </citation>
    <scope>NUCLEOTIDE SEQUENCE [LARGE SCALE GENOMIC DNA]</scope>
    <source>
        <strain evidence="8 9">S2-11-4</strain>
    </source>
</reference>
<evidence type="ECO:0000256" key="3">
    <source>
        <dbReference type="ARBA" id="ARBA00022741"/>
    </source>
</evidence>
<evidence type="ECO:0000313" key="8">
    <source>
        <dbReference type="EMBL" id="QWG22144.1"/>
    </source>
</evidence>
<comment type="similarity">
    <text evidence="1 6">Belongs to the carbohydrate kinase PfkB family.</text>
</comment>
<dbReference type="PROSITE" id="PS00583">
    <property type="entry name" value="PFKB_KINASES_1"/>
    <property type="match status" value="1"/>
</dbReference>
<evidence type="ECO:0000313" key="9">
    <source>
        <dbReference type="Proteomes" id="UP000676951"/>
    </source>
</evidence>
<dbReference type="GO" id="GO:0003872">
    <property type="term" value="F:6-phosphofructokinase activity"/>
    <property type="evidence" value="ECO:0007669"/>
    <property type="project" value="TreeGrafter"/>
</dbReference>
<evidence type="ECO:0000259" key="7">
    <source>
        <dbReference type="Pfam" id="PF00294"/>
    </source>
</evidence>
<dbReference type="PROSITE" id="PS00584">
    <property type="entry name" value="PFKB_KINASES_2"/>
    <property type="match status" value="1"/>
</dbReference>
<dbReference type="PIRSF" id="PIRSF000535">
    <property type="entry name" value="1PFK/6PFK/LacC"/>
    <property type="match status" value="1"/>
</dbReference>
<keyword evidence="2 6" id="KW-0808">Transferase</keyword>
<dbReference type="Proteomes" id="UP000676951">
    <property type="component" value="Chromosome"/>
</dbReference>
<dbReference type="InterPro" id="IPR029056">
    <property type="entry name" value="Ribokinase-like"/>
</dbReference>
<keyword evidence="9" id="KW-1185">Reference proteome</keyword>
<dbReference type="GO" id="GO:0005829">
    <property type="term" value="C:cytosol"/>
    <property type="evidence" value="ECO:0007669"/>
    <property type="project" value="TreeGrafter"/>
</dbReference>
<evidence type="ECO:0000256" key="1">
    <source>
        <dbReference type="ARBA" id="ARBA00010688"/>
    </source>
</evidence>
<dbReference type="InterPro" id="IPR011611">
    <property type="entry name" value="PfkB_dom"/>
</dbReference>